<dbReference type="SUPFAM" id="SSF47336">
    <property type="entry name" value="ACP-like"/>
    <property type="match status" value="1"/>
</dbReference>
<organism evidence="4 5">
    <name type="scientific">Streptomyces fumanus</name>
    <dbReference type="NCBI Taxonomy" id="67302"/>
    <lineage>
        <taxon>Bacteria</taxon>
        <taxon>Bacillati</taxon>
        <taxon>Actinomycetota</taxon>
        <taxon>Actinomycetes</taxon>
        <taxon>Kitasatosporales</taxon>
        <taxon>Streptomycetaceae</taxon>
        <taxon>Streptomyces</taxon>
    </lineage>
</organism>
<sequence length="91" mass="9842">MTAPLPETALPEEARARVKDVVCEVLEVEPEEITPTGSFTGAYGADSMALVALGATLERTFDIELDGWKVDQMDDLENVYAVVGEALAENR</sequence>
<accession>A0A919AHU7</accession>
<evidence type="ECO:0000313" key="4">
    <source>
        <dbReference type="EMBL" id="GHF10422.1"/>
    </source>
</evidence>
<dbReference type="RefSeq" id="WP_190205637.1">
    <property type="nucleotide sequence ID" value="NZ_BNBI01000008.1"/>
</dbReference>
<keyword evidence="5" id="KW-1185">Reference proteome</keyword>
<dbReference type="PROSITE" id="PS00012">
    <property type="entry name" value="PHOSPHOPANTETHEINE"/>
    <property type="match status" value="1"/>
</dbReference>
<keyword evidence="2" id="KW-0597">Phosphoprotein</keyword>
<evidence type="ECO:0000256" key="1">
    <source>
        <dbReference type="ARBA" id="ARBA00022450"/>
    </source>
</evidence>
<proteinExistence type="predicted"/>
<evidence type="ECO:0000313" key="5">
    <source>
        <dbReference type="Proteomes" id="UP000630718"/>
    </source>
</evidence>
<reference evidence="4" key="1">
    <citation type="journal article" date="2014" name="Int. J. Syst. Evol. Microbiol.">
        <title>Complete genome sequence of Corynebacterium casei LMG S-19264T (=DSM 44701T), isolated from a smear-ripened cheese.</title>
        <authorList>
            <consortium name="US DOE Joint Genome Institute (JGI-PGF)"/>
            <person name="Walter F."/>
            <person name="Albersmeier A."/>
            <person name="Kalinowski J."/>
            <person name="Ruckert C."/>
        </authorList>
    </citation>
    <scope>NUCLEOTIDE SEQUENCE</scope>
    <source>
        <strain evidence="4">JCM 4477</strain>
    </source>
</reference>
<dbReference type="InterPro" id="IPR006162">
    <property type="entry name" value="Ppantetheine_attach_site"/>
</dbReference>
<evidence type="ECO:0000259" key="3">
    <source>
        <dbReference type="PROSITE" id="PS50075"/>
    </source>
</evidence>
<dbReference type="InterPro" id="IPR009081">
    <property type="entry name" value="PP-bd_ACP"/>
</dbReference>
<gene>
    <name evidence="4" type="ORF">GCM10018772_39280</name>
</gene>
<dbReference type="Proteomes" id="UP000630718">
    <property type="component" value="Unassembled WGS sequence"/>
</dbReference>
<dbReference type="AlphaFoldDB" id="A0A919AHU7"/>
<keyword evidence="1" id="KW-0596">Phosphopantetheine</keyword>
<dbReference type="InterPro" id="IPR036736">
    <property type="entry name" value="ACP-like_sf"/>
</dbReference>
<name>A0A919AHU7_9ACTN</name>
<comment type="caution">
    <text evidence="4">The sequence shown here is derived from an EMBL/GenBank/DDBJ whole genome shotgun (WGS) entry which is preliminary data.</text>
</comment>
<protein>
    <recommendedName>
        <fullName evidence="3">Carrier domain-containing protein</fullName>
    </recommendedName>
</protein>
<dbReference type="PROSITE" id="PS50075">
    <property type="entry name" value="CARRIER"/>
    <property type="match status" value="1"/>
</dbReference>
<dbReference type="EMBL" id="BNBI01000008">
    <property type="protein sequence ID" value="GHF10422.1"/>
    <property type="molecule type" value="Genomic_DNA"/>
</dbReference>
<reference evidence="4" key="2">
    <citation type="submission" date="2020-09" db="EMBL/GenBank/DDBJ databases">
        <authorList>
            <person name="Sun Q."/>
            <person name="Ohkuma M."/>
        </authorList>
    </citation>
    <scope>NUCLEOTIDE SEQUENCE</scope>
    <source>
        <strain evidence="4">JCM 4477</strain>
    </source>
</reference>
<feature type="domain" description="Carrier" evidence="3">
    <location>
        <begin position="12"/>
        <end position="87"/>
    </location>
</feature>
<dbReference type="Pfam" id="PF00550">
    <property type="entry name" value="PP-binding"/>
    <property type="match status" value="1"/>
</dbReference>
<evidence type="ECO:0000256" key="2">
    <source>
        <dbReference type="ARBA" id="ARBA00022553"/>
    </source>
</evidence>
<dbReference type="Gene3D" id="1.10.1200.10">
    <property type="entry name" value="ACP-like"/>
    <property type="match status" value="1"/>
</dbReference>